<evidence type="ECO:0000256" key="1">
    <source>
        <dbReference type="SAM" id="MobiDB-lite"/>
    </source>
</evidence>
<feature type="compositionally biased region" description="Basic residues" evidence="1">
    <location>
        <begin position="1"/>
        <end position="12"/>
    </location>
</feature>
<dbReference type="InterPro" id="IPR029523">
    <property type="entry name" value="INO80B/Ies2"/>
</dbReference>
<dbReference type="GO" id="GO:0006338">
    <property type="term" value="P:chromatin remodeling"/>
    <property type="evidence" value="ECO:0007669"/>
    <property type="project" value="InterPro"/>
</dbReference>
<reference evidence="2" key="2">
    <citation type="journal article" date="2015" name="Data Brief">
        <title>Shoot transcriptome of the giant reed, Arundo donax.</title>
        <authorList>
            <person name="Barrero R.A."/>
            <person name="Guerrero F.D."/>
            <person name="Moolhuijzen P."/>
            <person name="Goolsby J.A."/>
            <person name="Tidwell J."/>
            <person name="Bellgard S.E."/>
            <person name="Bellgard M.I."/>
        </authorList>
    </citation>
    <scope>NUCLEOTIDE SEQUENCE</scope>
    <source>
        <tissue evidence="2">Shoot tissue taken approximately 20 cm above the soil surface</tissue>
    </source>
</reference>
<feature type="compositionally biased region" description="Basic and acidic residues" evidence="1">
    <location>
        <begin position="352"/>
        <end position="369"/>
    </location>
</feature>
<organism evidence="2">
    <name type="scientific">Arundo donax</name>
    <name type="common">Giant reed</name>
    <name type="synonym">Donax arundinaceus</name>
    <dbReference type="NCBI Taxonomy" id="35708"/>
    <lineage>
        <taxon>Eukaryota</taxon>
        <taxon>Viridiplantae</taxon>
        <taxon>Streptophyta</taxon>
        <taxon>Embryophyta</taxon>
        <taxon>Tracheophyta</taxon>
        <taxon>Spermatophyta</taxon>
        <taxon>Magnoliopsida</taxon>
        <taxon>Liliopsida</taxon>
        <taxon>Poales</taxon>
        <taxon>Poaceae</taxon>
        <taxon>PACMAD clade</taxon>
        <taxon>Arundinoideae</taxon>
        <taxon>Arundineae</taxon>
        <taxon>Arundo</taxon>
    </lineage>
</organism>
<feature type="compositionally biased region" description="Basic and acidic residues" evidence="1">
    <location>
        <begin position="61"/>
        <end position="96"/>
    </location>
</feature>
<dbReference type="GO" id="GO:0031011">
    <property type="term" value="C:Ino80 complex"/>
    <property type="evidence" value="ECO:0007669"/>
    <property type="project" value="InterPro"/>
</dbReference>
<accession>A0A0A9CQ02</accession>
<dbReference type="AlphaFoldDB" id="A0A0A9CQ02"/>
<protein>
    <submittedName>
        <fullName evidence="2">Uncharacterized protein</fullName>
    </submittedName>
</protein>
<feature type="region of interest" description="Disordered" evidence="1">
    <location>
        <begin position="1"/>
        <end position="369"/>
    </location>
</feature>
<proteinExistence type="predicted"/>
<reference evidence="2" key="1">
    <citation type="submission" date="2014-09" db="EMBL/GenBank/DDBJ databases">
        <authorList>
            <person name="Magalhaes I.L.F."/>
            <person name="Oliveira U."/>
            <person name="Santos F.R."/>
            <person name="Vidigal T.H.D.A."/>
            <person name="Brescovit A.D."/>
            <person name="Santos A.J."/>
        </authorList>
    </citation>
    <scope>NUCLEOTIDE SEQUENCE</scope>
    <source>
        <tissue evidence="2">Shoot tissue taken approximately 20 cm above the soil surface</tissue>
    </source>
</reference>
<feature type="compositionally biased region" description="Basic residues" evidence="1">
    <location>
        <begin position="250"/>
        <end position="259"/>
    </location>
</feature>
<evidence type="ECO:0000313" key="2">
    <source>
        <dbReference type="EMBL" id="JAD78429.1"/>
    </source>
</evidence>
<feature type="compositionally biased region" description="Basic and acidic residues" evidence="1">
    <location>
        <begin position="269"/>
        <end position="288"/>
    </location>
</feature>
<name>A0A0A9CQ02_ARUDO</name>
<feature type="compositionally biased region" description="Basic and acidic residues" evidence="1">
    <location>
        <begin position="171"/>
        <end position="187"/>
    </location>
</feature>
<dbReference type="EMBL" id="GBRH01219466">
    <property type="protein sequence ID" value="JAD78429.1"/>
    <property type="molecule type" value="Transcribed_RNA"/>
</dbReference>
<feature type="compositionally biased region" description="Acidic residues" evidence="1">
    <location>
        <begin position="291"/>
        <end position="304"/>
    </location>
</feature>
<sequence>MKRPRSVASRKPRPTEQFASEYNGILCASTSHDDDAGIEVSEHRRKELYLNSPEMKGSVPHRSDMSKKLRRDDRTGGDHDGHNRSSKSKDAAKRGSEGVLALECTRNSGSPDNPHLVPRDANVAGEHKLRKVKLKVGGITRTIHTKTVQEVGDSGTPATSDGSSHRHKQKDSHGNRIEGKHVDRHDISPSSDLVRKSKRVPKKRTLDGDSDDEDGELRYLEKLRGAKVAPESPVTTGHVASDDSLDDGLKKKKLSKISKNKSTPYEVDGDFKVSRSNRDDRKKLKLGDSNEFIEEEEPEMDENVDSPSDVKIETPGLTTRQRALQGRGGHGESLIEFPDGLPVTSSRKHKEKLSEVEIQAKKSRSCSEA</sequence>
<dbReference type="PANTHER" id="PTHR21561">
    <property type="entry name" value="INO80 COMPLEX SUBUNIT B"/>
    <property type="match status" value="1"/>
</dbReference>
<dbReference type="PANTHER" id="PTHR21561:SF25">
    <property type="entry name" value="OS03G0811500 PROTEIN"/>
    <property type="match status" value="1"/>
</dbReference>
<feature type="compositionally biased region" description="Basic and acidic residues" evidence="1">
    <location>
        <begin position="31"/>
        <end position="48"/>
    </location>
</feature>